<dbReference type="KEGG" id="nti:DNFV4_00721"/>
<feature type="domain" description="FecR protein" evidence="2">
    <location>
        <begin position="129"/>
        <end position="220"/>
    </location>
</feature>
<sequence length="341" mass="37413">MTLAMTDRSRETPAEAATRWLVLLQADDARAEHRREFAEWLAADPAHRLAYREAERFWDQLDVLPEPDIQAMGALLSPRASGPDRAGAAAPRRVGWVGAWRRAALLSAAAALAALCLVSLIQTWHLGADYRTATGEQRSVTLNDGSTVHLNTATALSVEITPAARRLVLHEGEAFFSVAPDTRRPFEVVAGGGTIRALGTAFNVRADGGQVVVTVTEHAVRVIGHRAAVDVPEGRRLSYGSAGSFSLVETADLDRALAWRRHRLVFEHQPLAEVIAEVNRYRRGWIVLRDPSLQRLPVTAVFDIRRTQQALQTIEETLPIRTVAVTDRLVLLSRKTGPSSP</sequence>
<feature type="domain" description="FecR N-terminal" evidence="3">
    <location>
        <begin position="15"/>
        <end position="56"/>
    </location>
</feature>
<dbReference type="PIRSF" id="PIRSF018266">
    <property type="entry name" value="FecR"/>
    <property type="match status" value="1"/>
</dbReference>
<dbReference type="PANTHER" id="PTHR30273">
    <property type="entry name" value="PERIPLASMIC SIGNAL SENSOR AND SIGMA FACTOR ACTIVATOR FECR-RELATED"/>
    <property type="match status" value="1"/>
</dbReference>
<keyword evidence="5" id="KW-1185">Reference proteome</keyword>
<dbReference type="InterPro" id="IPR006860">
    <property type="entry name" value="FecR"/>
</dbReference>
<dbReference type="EMBL" id="OX365700">
    <property type="protein sequence ID" value="CAI4030293.1"/>
    <property type="molecule type" value="Genomic_DNA"/>
</dbReference>
<dbReference type="InterPro" id="IPR032623">
    <property type="entry name" value="FecR_N"/>
</dbReference>
<proteinExistence type="predicted"/>
<dbReference type="Pfam" id="PF16220">
    <property type="entry name" value="DUF4880"/>
    <property type="match status" value="1"/>
</dbReference>
<accession>A0AA86T9F0</accession>
<feature type="transmembrane region" description="Helical" evidence="1">
    <location>
        <begin position="103"/>
        <end position="124"/>
    </location>
</feature>
<keyword evidence="1" id="KW-0812">Transmembrane</keyword>
<dbReference type="GO" id="GO:0016989">
    <property type="term" value="F:sigma factor antagonist activity"/>
    <property type="evidence" value="ECO:0007669"/>
    <property type="project" value="TreeGrafter"/>
</dbReference>
<evidence type="ECO:0000313" key="4">
    <source>
        <dbReference type="EMBL" id="CAI4030293.1"/>
    </source>
</evidence>
<evidence type="ECO:0000259" key="2">
    <source>
        <dbReference type="Pfam" id="PF04773"/>
    </source>
</evidence>
<dbReference type="Gene3D" id="2.60.120.1440">
    <property type="match status" value="1"/>
</dbReference>
<organism evidence="4 5">
    <name type="scientific">Nitrospira tepida</name>
    <dbReference type="NCBI Taxonomy" id="2973512"/>
    <lineage>
        <taxon>Bacteria</taxon>
        <taxon>Pseudomonadati</taxon>
        <taxon>Nitrospirota</taxon>
        <taxon>Nitrospiria</taxon>
        <taxon>Nitrospirales</taxon>
        <taxon>Nitrospiraceae</taxon>
        <taxon>Nitrospira</taxon>
    </lineage>
</organism>
<evidence type="ECO:0000259" key="3">
    <source>
        <dbReference type="Pfam" id="PF16220"/>
    </source>
</evidence>
<evidence type="ECO:0000256" key="1">
    <source>
        <dbReference type="SAM" id="Phobius"/>
    </source>
</evidence>
<dbReference type="Gene3D" id="3.55.50.30">
    <property type="match status" value="1"/>
</dbReference>
<dbReference type="InterPro" id="IPR012373">
    <property type="entry name" value="Ferrdict_sens_TM"/>
</dbReference>
<evidence type="ECO:0000313" key="5">
    <source>
        <dbReference type="Proteomes" id="UP001179121"/>
    </source>
</evidence>
<keyword evidence="1" id="KW-1133">Transmembrane helix</keyword>
<gene>
    <name evidence="4" type="ORF">DNFV4_00721</name>
</gene>
<dbReference type="AlphaFoldDB" id="A0AA86T9F0"/>
<name>A0AA86T9F0_9BACT</name>
<dbReference type="Pfam" id="PF04773">
    <property type="entry name" value="FecR"/>
    <property type="match status" value="1"/>
</dbReference>
<reference evidence="4" key="1">
    <citation type="submission" date="2022-10" db="EMBL/GenBank/DDBJ databases">
        <authorList>
            <person name="Koch H."/>
        </authorList>
    </citation>
    <scope>NUCLEOTIDE SEQUENCE</scope>
    <source>
        <strain evidence="4">DNF</strain>
    </source>
</reference>
<protein>
    <submittedName>
        <fullName evidence="4">Iron dicitrate transport regulator FecR</fullName>
    </submittedName>
</protein>
<keyword evidence="1" id="KW-0472">Membrane</keyword>
<dbReference type="Proteomes" id="UP001179121">
    <property type="component" value="Chromosome"/>
</dbReference>
<dbReference type="PANTHER" id="PTHR30273:SF2">
    <property type="entry name" value="PROTEIN FECR"/>
    <property type="match status" value="1"/>
</dbReference>